<evidence type="ECO:0000313" key="2">
    <source>
        <dbReference type="EMBL" id="RZS43757.1"/>
    </source>
</evidence>
<dbReference type="GO" id="GO:0097063">
    <property type="term" value="F:cadmium ion sensor activity"/>
    <property type="evidence" value="ECO:0007669"/>
    <property type="project" value="TreeGrafter"/>
</dbReference>
<dbReference type="InterPro" id="IPR036390">
    <property type="entry name" value="WH_DNA-bd_sf"/>
</dbReference>
<dbReference type="GO" id="GO:0046686">
    <property type="term" value="P:response to cadmium ion"/>
    <property type="evidence" value="ECO:0007669"/>
    <property type="project" value="TreeGrafter"/>
</dbReference>
<dbReference type="PROSITE" id="PS50987">
    <property type="entry name" value="HTH_ARSR_2"/>
    <property type="match status" value="1"/>
</dbReference>
<feature type="domain" description="HTH arsR-type" evidence="1">
    <location>
        <begin position="12"/>
        <end position="107"/>
    </location>
</feature>
<gene>
    <name evidence="2" type="ORF">EV193_102738</name>
</gene>
<dbReference type="Proteomes" id="UP000294257">
    <property type="component" value="Unassembled WGS sequence"/>
</dbReference>
<dbReference type="PANTHER" id="PTHR39168">
    <property type="entry name" value="TRANSCRIPTIONAL REGULATOR-RELATED"/>
    <property type="match status" value="1"/>
</dbReference>
<keyword evidence="3" id="KW-1185">Reference proteome</keyword>
<reference evidence="2 3" key="1">
    <citation type="submission" date="2019-02" db="EMBL/GenBank/DDBJ databases">
        <title>Genomic Encyclopedia of Type Strains, Phase IV (KMG-IV): sequencing the most valuable type-strain genomes for metagenomic binning, comparative biology and taxonomic classification.</title>
        <authorList>
            <person name="Goeker M."/>
        </authorList>
    </citation>
    <scope>NUCLEOTIDE SEQUENCE [LARGE SCALE GENOMIC DNA]</scope>
    <source>
        <strain evidence="2 3">DSM 101727</strain>
    </source>
</reference>
<dbReference type="GO" id="GO:0010288">
    <property type="term" value="P:response to lead ion"/>
    <property type="evidence" value="ECO:0007669"/>
    <property type="project" value="TreeGrafter"/>
</dbReference>
<dbReference type="AlphaFoldDB" id="A0A4Q7L3E5"/>
<comment type="caution">
    <text evidence="2">The sequence shown here is derived from an EMBL/GenBank/DDBJ whole genome shotgun (WGS) entry which is preliminary data.</text>
</comment>
<sequence length="241" mass="25286">MSAGTDTSLAYRGRMRTRGLAETAAVLAEPARAAMCLALLDGRAWTVGELATAAGVAPSTASEHVSTLDGAGFVESLKQGRHRYVRIADAQVAALIERLAEHTDHRPAPAGLRASIRAKHLTAARTCYDHLAGRLGVAVRAGMVDHGLVDLSSGISLTSQGKSVLAELDVPLPLAGRRPLLRDCLDWTERTEHLGGGVPAALLDRALAAGWVRRGDGRAITVTPAAREPFAALGVDIDAQR</sequence>
<dbReference type="InterPro" id="IPR011991">
    <property type="entry name" value="ArsR-like_HTH"/>
</dbReference>
<dbReference type="CDD" id="cd00090">
    <property type="entry name" value="HTH_ARSR"/>
    <property type="match status" value="1"/>
</dbReference>
<protein>
    <submittedName>
        <fullName evidence="2">ArsR family transcriptional regulator</fullName>
    </submittedName>
</protein>
<accession>A0A4Q7L3E5</accession>
<name>A0A4Q7L3E5_9PSEU</name>
<evidence type="ECO:0000313" key="3">
    <source>
        <dbReference type="Proteomes" id="UP000294257"/>
    </source>
</evidence>
<dbReference type="InterPro" id="IPR036388">
    <property type="entry name" value="WH-like_DNA-bd_sf"/>
</dbReference>
<dbReference type="Pfam" id="PF12840">
    <property type="entry name" value="HTH_20"/>
    <property type="match status" value="1"/>
</dbReference>
<dbReference type="SMART" id="SM00418">
    <property type="entry name" value="HTH_ARSR"/>
    <property type="match status" value="1"/>
</dbReference>
<dbReference type="Gene3D" id="1.10.10.10">
    <property type="entry name" value="Winged helix-like DNA-binding domain superfamily/Winged helix DNA-binding domain"/>
    <property type="match status" value="1"/>
</dbReference>
<dbReference type="InterPro" id="IPR052543">
    <property type="entry name" value="HTH_Metal-responsive_Reg"/>
</dbReference>
<dbReference type="GO" id="GO:0032791">
    <property type="term" value="F:lead ion binding"/>
    <property type="evidence" value="ECO:0007669"/>
    <property type="project" value="TreeGrafter"/>
</dbReference>
<evidence type="ECO:0000259" key="1">
    <source>
        <dbReference type="PROSITE" id="PS50987"/>
    </source>
</evidence>
<dbReference type="GO" id="GO:0003700">
    <property type="term" value="F:DNA-binding transcription factor activity"/>
    <property type="evidence" value="ECO:0007669"/>
    <property type="project" value="InterPro"/>
</dbReference>
<dbReference type="SUPFAM" id="SSF46785">
    <property type="entry name" value="Winged helix' DNA-binding domain"/>
    <property type="match status" value="1"/>
</dbReference>
<dbReference type="InterPro" id="IPR001845">
    <property type="entry name" value="HTH_ArsR_DNA-bd_dom"/>
</dbReference>
<organism evidence="2 3">
    <name type="scientific">Herbihabitans rhizosphaerae</name>
    <dbReference type="NCBI Taxonomy" id="1872711"/>
    <lineage>
        <taxon>Bacteria</taxon>
        <taxon>Bacillati</taxon>
        <taxon>Actinomycetota</taxon>
        <taxon>Actinomycetes</taxon>
        <taxon>Pseudonocardiales</taxon>
        <taxon>Pseudonocardiaceae</taxon>
        <taxon>Herbihabitans</taxon>
    </lineage>
</organism>
<dbReference type="GO" id="GO:0003677">
    <property type="term" value="F:DNA binding"/>
    <property type="evidence" value="ECO:0007669"/>
    <property type="project" value="TreeGrafter"/>
</dbReference>
<dbReference type="EMBL" id="SGWQ01000002">
    <property type="protein sequence ID" value="RZS43757.1"/>
    <property type="molecule type" value="Genomic_DNA"/>
</dbReference>
<dbReference type="PANTHER" id="PTHR39168:SF1">
    <property type="entry name" value="TRANSCRIPTIONAL REGULATORY PROTEIN"/>
    <property type="match status" value="1"/>
</dbReference>
<proteinExistence type="predicted"/>